<dbReference type="AlphaFoldDB" id="K0SPM3"/>
<evidence type="ECO:0000313" key="3">
    <source>
        <dbReference type="Proteomes" id="UP000266841"/>
    </source>
</evidence>
<feature type="compositionally biased region" description="Basic and acidic residues" evidence="1">
    <location>
        <begin position="83"/>
        <end position="101"/>
    </location>
</feature>
<reference evidence="2 3" key="1">
    <citation type="journal article" date="2012" name="Genome Biol.">
        <title>Genome and low-iron response of an oceanic diatom adapted to chronic iron limitation.</title>
        <authorList>
            <person name="Lommer M."/>
            <person name="Specht M."/>
            <person name="Roy A.S."/>
            <person name="Kraemer L."/>
            <person name="Andreson R."/>
            <person name="Gutowska M.A."/>
            <person name="Wolf J."/>
            <person name="Bergner S.V."/>
            <person name="Schilhabel M.B."/>
            <person name="Klostermeier U.C."/>
            <person name="Beiko R.G."/>
            <person name="Rosenstiel P."/>
            <person name="Hippler M."/>
            <person name="Laroche J."/>
        </authorList>
    </citation>
    <scope>NUCLEOTIDE SEQUENCE [LARGE SCALE GENOMIC DNA]</scope>
    <source>
        <strain evidence="2 3">CCMP1005</strain>
    </source>
</reference>
<feature type="region of interest" description="Disordered" evidence="1">
    <location>
        <begin position="145"/>
        <end position="170"/>
    </location>
</feature>
<evidence type="ECO:0000313" key="2">
    <source>
        <dbReference type="EMBL" id="EJK67250.1"/>
    </source>
</evidence>
<keyword evidence="3" id="KW-1185">Reference proteome</keyword>
<feature type="region of interest" description="Disordered" evidence="1">
    <location>
        <begin position="25"/>
        <end position="108"/>
    </location>
</feature>
<dbReference type="Proteomes" id="UP000266841">
    <property type="component" value="Unassembled WGS sequence"/>
</dbReference>
<accession>K0SPM3</accession>
<sequence length="170" mass="18775">MGRQESLQLRLSLSPSNARFAVAKTRGEEHGWGHGTRYLPVIPEGPGISAQRGTESGSLRRKARSCEESMASSAGDRSLSRPMRGEPKVRRGDETHQDDARQQGSAENSNGQLAFCRVHPCRLRVRLPVLVALETRPAEARQPIHRGINALRRRRHPQSPSADCVAIDSQ</sequence>
<comment type="caution">
    <text evidence="2">The sequence shown here is derived from an EMBL/GenBank/DDBJ whole genome shotgun (WGS) entry which is preliminary data.</text>
</comment>
<proteinExistence type="predicted"/>
<gene>
    <name evidence="2" type="ORF">THAOC_11744</name>
</gene>
<name>K0SPM3_THAOC</name>
<organism evidence="2 3">
    <name type="scientific">Thalassiosira oceanica</name>
    <name type="common">Marine diatom</name>
    <dbReference type="NCBI Taxonomy" id="159749"/>
    <lineage>
        <taxon>Eukaryota</taxon>
        <taxon>Sar</taxon>
        <taxon>Stramenopiles</taxon>
        <taxon>Ochrophyta</taxon>
        <taxon>Bacillariophyta</taxon>
        <taxon>Coscinodiscophyceae</taxon>
        <taxon>Thalassiosirophycidae</taxon>
        <taxon>Thalassiosirales</taxon>
        <taxon>Thalassiosiraceae</taxon>
        <taxon>Thalassiosira</taxon>
    </lineage>
</organism>
<evidence type="ECO:0000256" key="1">
    <source>
        <dbReference type="SAM" id="MobiDB-lite"/>
    </source>
</evidence>
<dbReference type="EMBL" id="AGNL01013462">
    <property type="protein sequence ID" value="EJK67250.1"/>
    <property type="molecule type" value="Genomic_DNA"/>
</dbReference>
<protein>
    <submittedName>
        <fullName evidence="2">Uncharacterized protein</fullName>
    </submittedName>
</protein>